<dbReference type="Proteomes" id="UP000324800">
    <property type="component" value="Unassembled WGS sequence"/>
</dbReference>
<feature type="region of interest" description="Disordered" evidence="1">
    <location>
        <begin position="33"/>
        <end position="56"/>
    </location>
</feature>
<feature type="region of interest" description="Disordered" evidence="1">
    <location>
        <begin position="207"/>
        <end position="230"/>
    </location>
</feature>
<proteinExistence type="predicted"/>
<evidence type="ECO:0000313" key="2">
    <source>
        <dbReference type="EMBL" id="KAA6378377.1"/>
    </source>
</evidence>
<feature type="region of interest" description="Disordered" evidence="1">
    <location>
        <begin position="262"/>
        <end position="350"/>
    </location>
</feature>
<protein>
    <submittedName>
        <fullName evidence="2">Uncharacterized protein</fullName>
    </submittedName>
</protein>
<organism evidence="2 3">
    <name type="scientific">Streblomastix strix</name>
    <dbReference type="NCBI Taxonomy" id="222440"/>
    <lineage>
        <taxon>Eukaryota</taxon>
        <taxon>Metamonada</taxon>
        <taxon>Preaxostyla</taxon>
        <taxon>Oxymonadida</taxon>
        <taxon>Streblomastigidae</taxon>
        <taxon>Streblomastix</taxon>
    </lineage>
</organism>
<dbReference type="EMBL" id="SNRW01009189">
    <property type="protein sequence ID" value="KAA6378377.1"/>
    <property type="molecule type" value="Genomic_DNA"/>
</dbReference>
<comment type="caution">
    <text evidence="2">The sequence shown here is derived from an EMBL/GenBank/DDBJ whole genome shotgun (WGS) entry which is preliminary data.</text>
</comment>
<gene>
    <name evidence="2" type="ORF">EZS28_026099</name>
</gene>
<feature type="compositionally biased region" description="Polar residues" evidence="1">
    <location>
        <begin position="216"/>
        <end position="230"/>
    </location>
</feature>
<feature type="compositionally biased region" description="Polar residues" evidence="1">
    <location>
        <begin position="290"/>
        <end position="306"/>
    </location>
</feature>
<dbReference type="AlphaFoldDB" id="A0A5J4V6W7"/>
<feature type="compositionally biased region" description="Polar residues" evidence="1">
    <location>
        <begin position="262"/>
        <end position="278"/>
    </location>
</feature>
<sequence length="364" mass="40752">QTQSSSELKTSVVLIQPDSNSQTNLNINFNYISPVHNTSHKPSSPHSQQHSSSPSLEETLAILRTISPGGPRRYKEREPEPKQPKLQQYAGLMDVVERFHERVKPIIEEEKRKPKVLLSGQYIEYPNKDDPAFLFPSKNYLSTPVSSPKDLNISEEQWNQFDGDFGRISQKVICLIVFEAEQIIESETESEDQEQLTNELERLVADGTDNNEDEGNLSSQSNPSTALTETMASERMTAGRNGLGGNDCGTQLQTATNEYGPITHQTIDNTGNEINNEQANDKRTRGNEYKQGSNKKTQNEQDNVNNKPGKIGSPHTTHLEQEIRNPNTSQPKFQPPLITKPPELGQVKGKVVVLKQKNTANLRP</sequence>
<feature type="compositionally biased region" description="Basic and acidic residues" evidence="1">
    <location>
        <begin position="279"/>
        <end position="288"/>
    </location>
</feature>
<name>A0A5J4V6W7_9EUKA</name>
<reference evidence="2 3" key="1">
    <citation type="submission" date="2019-03" db="EMBL/GenBank/DDBJ databases">
        <title>Single cell metagenomics reveals metabolic interactions within the superorganism composed of flagellate Streblomastix strix and complex community of Bacteroidetes bacteria on its surface.</title>
        <authorList>
            <person name="Treitli S.C."/>
            <person name="Kolisko M."/>
            <person name="Husnik F."/>
            <person name="Keeling P."/>
            <person name="Hampl V."/>
        </authorList>
    </citation>
    <scope>NUCLEOTIDE SEQUENCE [LARGE SCALE GENOMIC DNA]</scope>
    <source>
        <strain evidence="2">ST1C</strain>
    </source>
</reference>
<feature type="non-terminal residue" evidence="2">
    <location>
        <position position="1"/>
    </location>
</feature>
<accession>A0A5J4V6W7</accession>
<evidence type="ECO:0000256" key="1">
    <source>
        <dbReference type="SAM" id="MobiDB-lite"/>
    </source>
</evidence>
<feature type="compositionally biased region" description="Low complexity" evidence="1">
    <location>
        <begin position="40"/>
        <end position="55"/>
    </location>
</feature>
<evidence type="ECO:0000313" key="3">
    <source>
        <dbReference type="Proteomes" id="UP000324800"/>
    </source>
</evidence>